<keyword evidence="2" id="KW-1185">Reference proteome</keyword>
<organism evidence="1 2">
    <name type="scientific">Sphaerodactylus townsendi</name>
    <dbReference type="NCBI Taxonomy" id="933632"/>
    <lineage>
        <taxon>Eukaryota</taxon>
        <taxon>Metazoa</taxon>
        <taxon>Chordata</taxon>
        <taxon>Craniata</taxon>
        <taxon>Vertebrata</taxon>
        <taxon>Euteleostomi</taxon>
        <taxon>Lepidosauria</taxon>
        <taxon>Squamata</taxon>
        <taxon>Bifurcata</taxon>
        <taxon>Gekkota</taxon>
        <taxon>Sphaerodactylidae</taxon>
        <taxon>Sphaerodactylus</taxon>
    </lineage>
</organism>
<accession>A0ACB8GDL8</accession>
<dbReference type="EMBL" id="CM037614">
    <property type="protein sequence ID" value="KAH8017708.1"/>
    <property type="molecule type" value="Genomic_DNA"/>
</dbReference>
<comment type="caution">
    <text evidence="1">The sequence shown here is derived from an EMBL/GenBank/DDBJ whole genome shotgun (WGS) entry which is preliminary data.</text>
</comment>
<protein>
    <submittedName>
        <fullName evidence="1">Uncharacterized protein</fullName>
    </submittedName>
</protein>
<sequence length="129" mass="15239">MYNLKATHFKVFIFFFQLFFLKDNLHLAHTDTCWNFANSERRHAFLKLLKDFISSILKKNTGQVPGGNFLTEFFQKNKPLNLSDPFESHFIKTGNNLGHCFSRSERYAKPRHTTYTAWFSKLIDVARIK</sequence>
<dbReference type="Proteomes" id="UP000827872">
    <property type="component" value="Linkage Group LG01"/>
</dbReference>
<gene>
    <name evidence="1" type="ORF">K3G42_032046</name>
</gene>
<evidence type="ECO:0000313" key="2">
    <source>
        <dbReference type="Proteomes" id="UP000827872"/>
    </source>
</evidence>
<evidence type="ECO:0000313" key="1">
    <source>
        <dbReference type="EMBL" id="KAH8017708.1"/>
    </source>
</evidence>
<reference evidence="1" key="1">
    <citation type="submission" date="2021-08" db="EMBL/GenBank/DDBJ databases">
        <title>The first chromosome-level gecko genome reveals the dynamic sex chromosomes of Neotropical dwarf geckos (Sphaerodactylidae: Sphaerodactylus).</title>
        <authorList>
            <person name="Pinto B.J."/>
            <person name="Keating S.E."/>
            <person name="Gamble T."/>
        </authorList>
    </citation>
    <scope>NUCLEOTIDE SEQUENCE</scope>
    <source>
        <strain evidence="1">TG3544</strain>
    </source>
</reference>
<name>A0ACB8GDL8_9SAUR</name>
<proteinExistence type="predicted"/>